<evidence type="ECO:0000313" key="3">
    <source>
        <dbReference type="Proteomes" id="UP000692954"/>
    </source>
</evidence>
<keyword evidence="3" id="KW-1185">Reference proteome</keyword>
<dbReference type="Proteomes" id="UP000692954">
    <property type="component" value="Unassembled WGS sequence"/>
</dbReference>
<sequence>MSCDSDKKLCQKHKLEIQTIDLKQSTAEEDKYLCIKCLMEKIDIKNMALVEETKTMIKQMKSEQLNYKIKEYQRKIENYRQIQSQVKELKLSINNTIDKVQSNLDQKVIEMENELDESESKTLVSTFEQDVRILSKNYKGSFNFEVSQELEKSIDDNCYIDFIQQQLQNISNCPKLIQIKESLQKNKVNNENSEINSIQVLNKKEEDSQKTPCLKIECNKHGKEIIMLNLNPEKSQYSRLACVECIQSNDPIQYTTLDDANFKWNEYLEQTNEKVKRFQSQRTQKSSQIIEILQDIKEKYNCTISEITNNINSQQQMFNQNEINQFNDNMIFEMKIEQINELTEILSQNDYFKALAEKQFNIQKEDLNQLQIISSNFQKLLQNELIAYENIKKIFKDSNLNMQNINNLTDDIQLDDNNPIQNLQQIKQLNLQLQHFKIYENFLSEALNQYDLIMQTINSLSNQFKDLQLQQFKEYTSKFEKDFKFIQKFTQFDQIAIELKLNKQENEQLQNQIIEKEKLNQQNQQIINEFKNINTEQVELISNLRNQNEGFSYKLQEFEQQRSKCELILQEKQTELQLCQQLNQKNEQILKQVQPYFKELQFSQQMTFSNTYKYSSCAVTQNGKVIETGMGGGTHQCCMCDQMIPKHNVTHFAVKIIESDSVMIGIGFRDIVENKGYYGCYQIGGGTYNIWSSGACFNHDQEDKNSKQIAFAFSKNDIIIVEVDIQKKYVKWTKQSTNESFSLTIDTSKDLYPCVHLYNRGKVEIVNYVFK</sequence>
<proteinExistence type="predicted"/>
<dbReference type="AlphaFoldDB" id="A0A8S1QFJ3"/>
<name>A0A8S1QFJ3_9CILI</name>
<evidence type="ECO:0000313" key="2">
    <source>
        <dbReference type="EMBL" id="CAD8113185.1"/>
    </source>
</evidence>
<dbReference type="EMBL" id="CAJJDN010000102">
    <property type="protein sequence ID" value="CAD8113185.1"/>
    <property type="molecule type" value="Genomic_DNA"/>
</dbReference>
<accession>A0A8S1QFJ3</accession>
<protein>
    <recommendedName>
        <fullName evidence="4">B30.2/SPRY domain-containing protein</fullName>
    </recommendedName>
</protein>
<gene>
    <name evidence="2" type="ORF">PSON_ATCC_30995.1.T1020157</name>
</gene>
<evidence type="ECO:0008006" key="4">
    <source>
        <dbReference type="Google" id="ProtNLM"/>
    </source>
</evidence>
<keyword evidence="1" id="KW-0175">Coiled coil</keyword>
<feature type="coiled-coil region" evidence="1">
    <location>
        <begin position="492"/>
        <end position="575"/>
    </location>
</feature>
<organism evidence="2 3">
    <name type="scientific">Paramecium sonneborni</name>
    <dbReference type="NCBI Taxonomy" id="65129"/>
    <lineage>
        <taxon>Eukaryota</taxon>
        <taxon>Sar</taxon>
        <taxon>Alveolata</taxon>
        <taxon>Ciliophora</taxon>
        <taxon>Intramacronucleata</taxon>
        <taxon>Oligohymenophorea</taxon>
        <taxon>Peniculida</taxon>
        <taxon>Parameciidae</taxon>
        <taxon>Paramecium</taxon>
    </lineage>
</organism>
<feature type="coiled-coil region" evidence="1">
    <location>
        <begin position="62"/>
        <end position="121"/>
    </location>
</feature>
<comment type="caution">
    <text evidence="2">The sequence shown here is derived from an EMBL/GenBank/DDBJ whole genome shotgun (WGS) entry which is preliminary data.</text>
</comment>
<evidence type="ECO:0000256" key="1">
    <source>
        <dbReference type="SAM" id="Coils"/>
    </source>
</evidence>
<dbReference type="OrthoDB" id="309408at2759"/>
<reference evidence="2" key="1">
    <citation type="submission" date="2021-01" db="EMBL/GenBank/DDBJ databases">
        <authorList>
            <consortium name="Genoscope - CEA"/>
            <person name="William W."/>
        </authorList>
    </citation>
    <scope>NUCLEOTIDE SEQUENCE</scope>
</reference>